<name>A0ABT2X378_9RHOB</name>
<keyword evidence="2" id="KW-1185">Reference proteome</keyword>
<protein>
    <submittedName>
        <fullName evidence="1">Uncharacterized protein</fullName>
    </submittedName>
</protein>
<comment type="caution">
    <text evidence="1">The sequence shown here is derived from an EMBL/GenBank/DDBJ whole genome shotgun (WGS) entry which is preliminary data.</text>
</comment>
<evidence type="ECO:0000313" key="2">
    <source>
        <dbReference type="Proteomes" id="UP001209535"/>
    </source>
</evidence>
<accession>A0ABT2X378</accession>
<sequence length="60" mass="6695">MRTINPGLFARLMRLPETARTDLLEFLGATPIADAQLSSMIDTMAEKVGTDRRSARFEPN</sequence>
<dbReference type="RefSeq" id="WP_263335676.1">
    <property type="nucleotide sequence ID" value="NZ_JAOVQO010000008.1"/>
</dbReference>
<dbReference type="EMBL" id="JAOVQO010000008">
    <property type="protein sequence ID" value="MCU9848413.1"/>
    <property type="molecule type" value="Genomic_DNA"/>
</dbReference>
<evidence type="ECO:0000313" key="1">
    <source>
        <dbReference type="EMBL" id="MCU9848413.1"/>
    </source>
</evidence>
<dbReference type="Proteomes" id="UP001209535">
    <property type="component" value="Unassembled WGS sequence"/>
</dbReference>
<reference evidence="1 2" key="1">
    <citation type="submission" date="2022-10" db="EMBL/GenBank/DDBJ databases">
        <title>Defluviimonas sp. nov., isolated from ocean surface sediments.</title>
        <authorList>
            <person name="He W."/>
            <person name="Wang L."/>
            <person name="Zhang D.-F."/>
        </authorList>
    </citation>
    <scope>NUCLEOTIDE SEQUENCE [LARGE SCALE GENOMIC DNA]</scope>
    <source>
        <strain evidence="1 2">WL0024</strain>
    </source>
</reference>
<gene>
    <name evidence="1" type="ORF">OEZ60_10370</name>
</gene>
<proteinExistence type="predicted"/>
<organism evidence="1 2">
    <name type="scientific">Albidovulum salinarum</name>
    <dbReference type="NCBI Taxonomy" id="2984153"/>
    <lineage>
        <taxon>Bacteria</taxon>
        <taxon>Pseudomonadati</taxon>
        <taxon>Pseudomonadota</taxon>
        <taxon>Alphaproteobacteria</taxon>
        <taxon>Rhodobacterales</taxon>
        <taxon>Paracoccaceae</taxon>
        <taxon>Albidovulum</taxon>
    </lineage>
</organism>